<sequence>MRLKFKEADKAGKVRGRVVEKRGQEEGTKLIGILTALLPGAKPHSALIVRRSVVYQYGKALKSPTITDAMPQVSHWLPKQTNHGCVHASSRLSQSHGDVPKGGSRDVNLANMATLREEYGDWKYERF</sequence>
<comment type="caution">
    <text evidence="1">The sequence shown here is derived from an EMBL/GenBank/DDBJ whole genome shotgun (WGS) entry which is preliminary data.</text>
</comment>
<proteinExistence type="predicted"/>
<organism evidence="1 2">
    <name type="scientific">Pleuronectes platessa</name>
    <name type="common">European plaice</name>
    <dbReference type="NCBI Taxonomy" id="8262"/>
    <lineage>
        <taxon>Eukaryota</taxon>
        <taxon>Metazoa</taxon>
        <taxon>Chordata</taxon>
        <taxon>Craniata</taxon>
        <taxon>Vertebrata</taxon>
        <taxon>Euteleostomi</taxon>
        <taxon>Actinopterygii</taxon>
        <taxon>Neopterygii</taxon>
        <taxon>Teleostei</taxon>
        <taxon>Neoteleostei</taxon>
        <taxon>Acanthomorphata</taxon>
        <taxon>Carangaria</taxon>
        <taxon>Pleuronectiformes</taxon>
        <taxon>Pleuronectoidei</taxon>
        <taxon>Pleuronectidae</taxon>
        <taxon>Pleuronectes</taxon>
    </lineage>
</organism>
<reference evidence="1" key="1">
    <citation type="submission" date="2020-03" db="EMBL/GenBank/DDBJ databases">
        <authorList>
            <person name="Weist P."/>
        </authorList>
    </citation>
    <scope>NUCLEOTIDE SEQUENCE</scope>
</reference>
<keyword evidence="2" id="KW-1185">Reference proteome</keyword>
<dbReference type="EMBL" id="CADEAL010003001">
    <property type="protein sequence ID" value="CAB1443074.1"/>
    <property type="molecule type" value="Genomic_DNA"/>
</dbReference>
<evidence type="ECO:0000313" key="2">
    <source>
        <dbReference type="Proteomes" id="UP001153269"/>
    </source>
</evidence>
<dbReference type="AlphaFoldDB" id="A0A9N7V5K9"/>
<dbReference type="Proteomes" id="UP001153269">
    <property type="component" value="Unassembled WGS sequence"/>
</dbReference>
<evidence type="ECO:0000313" key="1">
    <source>
        <dbReference type="EMBL" id="CAB1443074.1"/>
    </source>
</evidence>
<protein>
    <submittedName>
        <fullName evidence="1">Uncharacterized protein</fullName>
    </submittedName>
</protein>
<gene>
    <name evidence="1" type="ORF">PLEPLA_LOCUS30790</name>
</gene>
<accession>A0A9N7V5K9</accession>
<name>A0A9N7V5K9_PLEPL</name>